<feature type="transmembrane region" description="Helical" evidence="1">
    <location>
        <begin position="15"/>
        <end position="35"/>
    </location>
</feature>
<dbReference type="InterPro" id="IPR044926">
    <property type="entry name" value="RGS_subdomain_2"/>
</dbReference>
<dbReference type="EMBL" id="KZ991646">
    <property type="protein sequence ID" value="RKP22808.1"/>
    <property type="molecule type" value="Genomic_DNA"/>
</dbReference>
<feature type="transmembrane region" description="Helical" evidence="1">
    <location>
        <begin position="278"/>
        <end position="302"/>
    </location>
</feature>
<sequence length="482" mass="54864">MIHNNDVRWAPLGPLYLSFAGIWLVMLLATSILVIRLRRQPEMQHRSVWMTLLSNAACAAMAVHFALDLALLSGYPCAFVLWFPSIMYPLWSHIVWCRGMKLVELYHSNKAALDTVAYGKAGCCASTSSPSLSSLQHSKPLVVCAKTSDWRTRFVMRHRSLFATRTLLLTLLAVLAVCTASTLTAYLLTTEYTMDNSVHCDGQWELFPMYTILGIGILLLVTTVLPLLRGVEDAYGQRTELVFLLSIGVVAFLVAVSIDMLPPNVLPDWYTDVPVGLISLLAMCGMQLFTVILPVTRIWWWWRRSEKDIAGKRTASVTTIYLDTLCSDPVWMANLRQFSVRDFSAGNVLFLERYARFHNRFFCDQPAAICDFAAMLTELETIYANFFSPKAGVRIDISEETRQELDRQFMTRQLDTNVFARAYQEVWYALTRRTIPRYQQHISSNRESMLFKPHEPRNIAECHCAHDTIADDCRSPSTKQLV</sequence>
<feature type="transmembrane region" description="Helical" evidence="1">
    <location>
        <begin position="166"/>
        <end position="187"/>
    </location>
</feature>
<accession>A0A4P9YSY9</accession>
<dbReference type="Proteomes" id="UP000278143">
    <property type="component" value="Unassembled WGS sequence"/>
</dbReference>
<organism evidence="3 4">
    <name type="scientific">Syncephalis pseudoplumigaleata</name>
    <dbReference type="NCBI Taxonomy" id="1712513"/>
    <lineage>
        <taxon>Eukaryota</taxon>
        <taxon>Fungi</taxon>
        <taxon>Fungi incertae sedis</taxon>
        <taxon>Zoopagomycota</taxon>
        <taxon>Zoopagomycotina</taxon>
        <taxon>Zoopagomycetes</taxon>
        <taxon>Zoopagales</taxon>
        <taxon>Piptocephalidaceae</taxon>
        <taxon>Syncephalis</taxon>
    </lineage>
</organism>
<evidence type="ECO:0000256" key="1">
    <source>
        <dbReference type="SAM" id="Phobius"/>
    </source>
</evidence>
<keyword evidence="1" id="KW-0812">Transmembrane</keyword>
<proteinExistence type="predicted"/>
<keyword evidence="4" id="KW-1185">Reference proteome</keyword>
<dbReference type="AlphaFoldDB" id="A0A4P9YSY9"/>
<feature type="transmembrane region" description="Helical" evidence="1">
    <location>
        <begin position="240"/>
        <end position="258"/>
    </location>
</feature>
<dbReference type="OrthoDB" id="196547at2759"/>
<dbReference type="InterPro" id="IPR016137">
    <property type="entry name" value="RGS"/>
</dbReference>
<reference evidence="4" key="1">
    <citation type="journal article" date="2018" name="Nat. Microbiol.">
        <title>Leveraging single-cell genomics to expand the fungal tree of life.</title>
        <authorList>
            <person name="Ahrendt S.R."/>
            <person name="Quandt C.A."/>
            <person name="Ciobanu D."/>
            <person name="Clum A."/>
            <person name="Salamov A."/>
            <person name="Andreopoulos B."/>
            <person name="Cheng J.F."/>
            <person name="Woyke T."/>
            <person name="Pelin A."/>
            <person name="Henrissat B."/>
            <person name="Reynolds N.K."/>
            <person name="Benny G.L."/>
            <person name="Smith M.E."/>
            <person name="James T.Y."/>
            <person name="Grigoriev I.V."/>
        </authorList>
    </citation>
    <scope>NUCLEOTIDE SEQUENCE [LARGE SCALE GENOMIC DNA]</scope>
    <source>
        <strain evidence="4">Benny S71-1</strain>
    </source>
</reference>
<name>A0A4P9YSY9_9FUNG</name>
<dbReference type="Pfam" id="PF00615">
    <property type="entry name" value="RGS"/>
    <property type="match status" value="1"/>
</dbReference>
<dbReference type="InterPro" id="IPR036305">
    <property type="entry name" value="RGS_sf"/>
</dbReference>
<feature type="transmembrane region" description="Helical" evidence="1">
    <location>
        <begin position="207"/>
        <end position="228"/>
    </location>
</feature>
<gene>
    <name evidence="3" type="ORF">SYNPS1DRAFT_25304</name>
</gene>
<evidence type="ECO:0000313" key="3">
    <source>
        <dbReference type="EMBL" id="RKP22808.1"/>
    </source>
</evidence>
<evidence type="ECO:0000313" key="4">
    <source>
        <dbReference type="Proteomes" id="UP000278143"/>
    </source>
</evidence>
<feature type="transmembrane region" description="Helical" evidence="1">
    <location>
        <begin position="73"/>
        <end position="91"/>
    </location>
</feature>
<feature type="transmembrane region" description="Helical" evidence="1">
    <location>
        <begin position="47"/>
        <end position="67"/>
    </location>
</feature>
<evidence type="ECO:0000259" key="2">
    <source>
        <dbReference type="PROSITE" id="PS50132"/>
    </source>
</evidence>
<dbReference type="PROSITE" id="PS50132">
    <property type="entry name" value="RGS"/>
    <property type="match status" value="1"/>
</dbReference>
<protein>
    <recommendedName>
        <fullName evidence="2">RGS domain-containing protein</fullName>
    </recommendedName>
</protein>
<dbReference type="Gene3D" id="1.10.167.10">
    <property type="entry name" value="Regulator of G-protein Signalling 4, domain 2"/>
    <property type="match status" value="1"/>
</dbReference>
<feature type="domain" description="RGS" evidence="2">
    <location>
        <begin position="321"/>
        <end position="440"/>
    </location>
</feature>
<keyword evidence="1" id="KW-1133">Transmembrane helix</keyword>
<dbReference type="SUPFAM" id="SSF48097">
    <property type="entry name" value="Regulator of G-protein signaling, RGS"/>
    <property type="match status" value="1"/>
</dbReference>
<keyword evidence="1" id="KW-0472">Membrane</keyword>